<feature type="non-terminal residue" evidence="1">
    <location>
        <position position="1"/>
    </location>
</feature>
<protein>
    <submittedName>
        <fullName evidence="1">Uncharacterized protein</fullName>
    </submittedName>
</protein>
<reference evidence="1" key="1">
    <citation type="submission" date="2014-09" db="EMBL/GenBank/DDBJ databases">
        <title>Genome sequence of the luminous mushroom Mycena chlorophos for searching fungal bioluminescence genes.</title>
        <authorList>
            <person name="Tanaka Y."/>
            <person name="Kasuga D."/>
            <person name="Oba Y."/>
            <person name="Hase S."/>
            <person name="Sato K."/>
            <person name="Oba Y."/>
            <person name="Sakakibara Y."/>
        </authorList>
    </citation>
    <scope>NUCLEOTIDE SEQUENCE</scope>
</reference>
<keyword evidence="2" id="KW-1185">Reference proteome</keyword>
<name>A0ABQ0L6G3_MYCCL</name>
<dbReference type="EMBL" id="DF842094">
    <property type="protein sequence ID" value="GAT46014.1"/>
    <property type="molecule type" value="Genomic_DNA"/>
</dbReference>
<evidence type="ECO:0000313" key="2">
    <source>
        <dbReference type="Proteomes" id="UP000815677"/>
    </source>
</evidence>
<evidence type="ECO:0000313" key="1">
    <source>
        <dbReference type="EMBL" id="GAT46014.1"/>
    </source>
</evidence>
<gene>
    <name evidence="1" type="ORF">MCHLO_03561</name>
</gene>
<dbReference type="Proteomes" id="UP000815677">
    <property type="component" value="Unassembled WGS sequence"/>
</dbReference>
<sequence>RLLVTKYKNAMSIKAQEHKLVQLLAELQVERGVLQTWVNAEYEFLRDLQTEPPLETTKMEYYGALLKYASAEAAWAKARDNDVVIEDGHDYGESVSETRRIETQREHTKDRFNRALAEVERLERLLGTPRWSPDDEEFKQAEKLVVKRNYHKALDELEGAAVAQAFESERLHVPGTGECQVSDIADAS</sequence>
<proteinExistence type="predicted"/>
<organism evidence="1 2">
    <name type="scientific">Mycena chlorophos</name>
    <name type="common">Agaric fungus</name>
    <name type="synonym">Agaricus chlorophos</name>
    <dbReference type="NCBI Taxonomy" id="658473"/>
    <lineage>
        <taxon>Eukaryota</taxon>
        <taxon>Fungi</taxon>
        <taxon>Dikarya</taxon>
        <taxon>Basidiomycota</taxon>
        <taxon>Agaricomycotina</taxon>
        <taxon>Agaricomycetes</taxon>
        <taxon>Agaricomycetidae</taxon>
        <taxon>Agaricales</taxon>
        <taxon>Marasmiineae</taxon>
        <taxon>Mycenaceae</taxon>
        <taxon>Mycena</taxon>
    </lineage>
</organism>
<accession>A0ABQ0L6G3</accession>